<dbReference type="NCBIfam" id="NF009406">
    <property type="entry name" value="PRK12767.1-5"/>
    <property type="match status" value="1"/>
</dbReference>
<gene>
    <name evidence="3" type="ORF">ONT01_13550</name>
</gene>
<name>A0AAW5UGK7_9BACT</name>
<evidence type="ECO:0000313" key="4">
    <source>
        <dbReference type="Proteomes" id="UP001208620"/>
    </source>
</evidence>
<dbReference type="Gene3D" id="3.40.50.20">
    <property type="match status" value="1"/>
</dbReference>
<dbReference type="Proteomes" id="UP001208620">
    <property type="component" value="Unassembled WGS sequence"/>
</dbReference>
<evidence type="ECO:0000256" key="1">
    <source>
        <dbReference type="PROSITE-ProRule" id="PRU00409"/>
    </source>
</evidence>
<proteinExistence type="predicted"/>
<evidence type="ECO:0000313" key="3">
    <source>
        <dbReference type="EMBL" id="MCW4138769.1"/>
    </source>
</evidence>
<evidence type="ECO:0000259" key="2">
    <source>
        <dbReference type="PROSITE" id="PS50975"/>
    </source>
</evidence>
<dbReference type="Gene3D" id="3.30.1490.20">
    <property type="entry name" value="ATP-grasp fold, A domain"/>
    <property type="match status" value="1"/>
</dbReference>
<keyword evidence="1" id="KW-0067">ATP-binding</keyword>
<accession>A0AAW5UGK7</accession>
<dbReference type="GO" id="GO:0046872">
    <property type="term" value="F:metal ion binding"/>
    <property type="evidence" value="ECO:0007669"/>
    <property type="project" value="InterPro"/>
</dbReference>
<dbReference type="Gene3D" id="3.30.470.20">
    <property type="entry name" value="ATP-grasp fold, B domain"/>
    <property type="match status" value="1"/>
</dbReference>
<dbReference type="InterPro" id="IPR003806">
    <property type="entry name" value="ATP-grasp_PylC-type"/>
</dbReference>
<dbReference type="SUPFAM" id="SSF56059">
    <property type="entry name" value="Glutathione synthetase ATP-binding domain-like"/>
    <property type="match status" value="1"/>
</dbReference>
<sequence>MKNLLILSPGRRVEIVQYFKDAFHKENRKVYTLDMSDKAPALYFGDEYFRIDKDFAHLDLYINKVLEICKKKEVGAIITLIDPELVLLSHYKKEFDQLGVKLILSNLDFVESTFDKFEFYNKYKGILKLVETVGSAEDALNKLNSKEWEFPLFAKLRDGSASIGIKKINSFEDIEELKSEPKYIYQPFIAGKEYGVDTFFDLKSGKLVSMFIKEKLAMRAGETDKAISVHSQNVIDEVLKVQNIKGLYGPIDIDVFVSNNGEVYINEINPRFGGGYPHAYGCGVNFMNLILNNLNGNENLVSLDSYKEGIMMLKYNGLYFKDTND</sequence>
<dbReference type="Pfam" id="PF02655">
    <property type="entry name" value="ATP-grasp_3"/>
    <property type="match status" value="1"/>
</dbReference>
<dbReference type="InterPro" id="IPR011761">
    <property type="entry name" value="ATP-grasp"/>
</dbReference>
<reference evidence="3" key="1">
    <citation type="submission" date="2022-11" db="EMBL/GenBank/DDBJ databases">
        <title>Genomic repertoires linked with pathogenic potency of arthritogenic Prevotella copri isolated from the gut of rheumatoid arthritis patients.</title>
        <authorList>
            <person name="Nii T."/>
            <person name="Maeda Y."/>
            <person name="Motooka D."/>
            <person name="Naito M."/>
            <person name="Matsumoto Y."/>
            <person name="Ogawa T."/>
            <person name="Oguro-Igashira E."/>
            <person name="Kishikawa T."/>
            <person name="Yamashita M."/>
            <person name="Koizumi S."/>
            <person name="Kurakawa T."/>
            <person name="Okumura R."/>
            <person name="Kayama H."/>
            <person name="Murakami M."/>
            <person name="Sakaguchi T."/>
            <person name="Das B."/>
            <person name="Nakamura S."/>
            <person name="Okada Y."/>
            <person name="Kumanogoh A."/>
            <person name="Takeda K."/>
        </authorList>
    </citation>
    <scope>NUCLEOTIDE SEQUENCE</scope>
    <source>
        <strain evidence="3">H105_2-2</strain>
    </source>
</reference>
<dbReference type="GO" id="GO:0005524">
    <property type="term" value="F:ATP binding"/>
    <property type="evidence" value="ECO:0007669"/>
    <property type="project" value="UniProtKB-UniRule"/>
</dbReference>
<dbReference type="AlphaFoldDB" id="A0AAW5UGK7"/>
<keyword evidence="1" id="KW-0547">Nucleotide-binding</keyword>
<dbReference type="PROSITE" id="PS50975">
    <property type="entry name" value="ATP_GRASP"/>
    <property type="match status" value="1"/>
</dbReference>
<dbReference type="RefSeq" id="WP_264949460.1">
    <property type="nucleotide sequence ID" value="NZ_JAPDVB010000002.1"/>
</dbReference>
<comment type="caution">
    <text evidence="3">The sequence shown here is derived from an EMBL/GenBank/DDBJ whole genome shotgun (WGS) entry which is preliminary data.</text>
</comment>
<dbReference type="InterPro" id="IPR013815">
    <property type="entry name" value="ATP_grasp_subdomain_1"/>
</dbReference>
<dbReference type="InterPro" id="IPR048764">
    <property type="entry name" value="PylC_N"/>
</dbReference>
<feature type="domain" description="ATP-grasp" evidence="2">
    <location>
        <begin position="117"/>
        <end position="295"/>
    </location>
</feature>
<organism evidence="3 4">
    <name type="scientific">Segatella copri</name>
    <dbReference type="NCBI Taxonomy" id="165179"/>
    <lineage>
        <taxon>Bacteria</taxon>
        <taxon>Pseudomonadati</taxon>
        <taxon>Bacteroidota</taxon>
        <taxon>Bacteroidia</taxon>
        <taxon>Bacteroidales</taxon>
        <taxon>Prevotellaceae</taxon>
        <taxon>Segatella</taxon>
    </lineage>
</organism>
<dbReference type="Pfam" id="PF21360">
    <property type="entry name" value="PylC-like_N"/>
    <property type="match status" value="1"/>
</dbReference>
<dbReference type="EMBL" id="JAPDVD010000002">
    <property type="protein sequence ID" value="MCW4138769.1"/>
    <property type="molecule type" value="Genomic_DNA"/>
</dbReference>
<protein>
    <submittedName>
        <fullName evidence="3">ATP-grasp domain-containing protein</fullName>
    </submittedName>
</protein>